<evidence type="ECO:0000313" key="2">
    <source>
        <dbReference type="Proteomes" id="UP000326939"/>
    </source>
</evidence>
<protein>
    <submittedName>
        <fullName evidence="1">Uncharacterized protein</fullName>
    </submittedName>
</protein>
<dbReference type="Proteomes" id="UP000326939">
    <property type="component" value="Chromosome 1"/>
</dbReference>
<dbReference type="EMBL" id="VDCV01000001">
    <property type="protein sequence ID" value="KAB5574192.1"/>
    <property type="molecule type" value="Genomic_DNA"/>
</dbReference>
<sequence>MRQARIWSVDLEKSSVVTIEVSELNGSDLYTVLLVEDIFVMDCVKDAEEGQTLILCGEIVLAQKVMYEKFGDDFPAHLVTKCFTSAHCLDLKI</sequence>
<comment type="caution">
    <text evidence="1">The sequence shown here is derived from an EMBL/GenBank/DDBJ whole genome shotgun (WGS) entry which is preliminary data.</text>
</comment>
<accession>A0A5N5P3K0</accession>
<dbReference type="AlphaFoldDB" id="A0A5N5P3K0"/>
<keyword evidence="2" id="KW-1185">Reference proteome</keyword>
<name>A0A5N5P3K0_9ROSI</name>
<organism evidence="1 2">
    <name type="scientific">Salix brachista</name>
    <dbReference type="NCBI Taxonomy" id="2182728"/>
    <lineage>
        <taxon>Eukaryota</taxon>
        <taxon>Viridiplantae</taxon>
        <taxon>Streptophyta</taxon>
        <taxon>Embryophyta</taxon>
        <taxon>Tracheophyta</taxon>
        <taxon>Spermatophyta</taxon>
        <taxon>Magnoliopsida</taxon>
        <taxon>eudicotyledons</taxon>
        <taxon>Gunneridae</taxon>
        <taxon>Pentapetalae</taxon>
        <taxon>rosids</taxon>
        <taxon>fabids</taxon>
        <taxon>Malpighiales</taxon>
        <taxon>Salicaceae</taxon>
        <taxon>Saliceae</taxon>
        <taxon>Salix</taxon>
    </lineage>
</organism>
<evidence type="ECO:0000313" key="1">
    <source>
        <dbReference type="EMBL" id="KAB5574192.1"/>
    </source>
</evidence>
<gene>
    <name evidence="1" type="ORF">DKX38_001386</name>
</gene>
<reference evidence="2" key="1">
    <citation type="journal article" date="2019" name="Gigascience">
        <title>De novo genome assembly of the endangered Acer yangbiense, a plant species with extremely small populations endemic to Yunnan Province, China.</title>
        <authorList>
            <person name="Yang J."/>
            <person name="Wariss H.M."/>
            <person name="Tao L."/>
            <person name="Zhang R."/>
            <person name="Yun Q."/>
            <person name="Hollingsworth P."/>
            <person name="Dao Z."/>
            <person name="Luo G."/>
            <person name="Guo H."/>
            <person name="Ma Y."/>
            <person name="Sun W."/>
        </authorList>
    </citation>
    <scope>NUCLEOTIDE SEQUENCE [LARGE SCALE GENOMIC DNA]</scope>
    <source>
        <strain evidence="2">cv. br00</strain>
    </source>
</reference>
<proteinExistence type="predicted"/>